<dbReference type="Proteomes" id="UP000507222">
    <property type="component" value="Unassembled WGS sequence"/>
</dbReference>
<gene>
    <name evidence="1" type="ORF">CURHAP_LOCUS20789</name>
</gene>
<sequence>MLILHVPCVDGRGNLSLVVGEDFIGCWANLLSKSEQVEHYSEILQACAFGLWRIWKTRNGMVFEGQVQEFRIARMCVKPLINELPRSPEVQVEPVTSWQKPPSGVFKVNCDATWMAQTGMGSVGWVVRDSYGWMVLVGGKGDLRGGFGVSDGG</sequence>
<name>A0A6J5UAS6_PRUAR</name>
<dbReference type="EMBL" id="CAEKDK010000003">
    <property type="protein sequence ID" value="CAB4273333.1"/>
    <property type="molecule type" value="Genomic_DNA"/>
</dbReference>
<dbReference type="PANTHER" id="PTHR47074:SF11">
    <property type="entry name" value="REVERSE TRANSCRIPTASE-LIKE PROTEIN"/>
    <property type="match status" value="1"/>
</dbReference>
<accession>A0A6J5UAS6</accession>
<evidence type="ECO:0000313" key="1">
    <source>
        <dbReference type="EMBL" id="CAB4273333.1"/>
    </source>
</evidence>
<protein>
    <recommendedName>
        <fullName evidence="3">RNase H type-1 domain-containing protein</fullName>
    </recommendedName>
</protein>
<reference evidence="1 2" key="1">
    <citation type="submission" date="2020-05" db="EMBL/GenBank/DDBJ databases">
        <authorList>
            <person name="Campoy J."/>
            <person name="Schneeberger K."/>
            <person name="Spophaly S."/>
        </authorList>
    </citation>
    <scope>NUCLEOTIDE SEQUENCE [LARGE SCALE GENOMIC DNA]</scope>
    <source>
        <strain evidence="1">PruArmRojPasFocal</strain>
    </source>
</reference>
<evidence type="ECO:0008006" key="3">
    <source>
        <dbReference type="Google" id="ProtNLM"/>
    </source>
</evidence>
<proteinExistence type="predicted"/>
<organism evidence="1 2">
    <name type="scientific">Prunus armeniaca</name>
    <name type="common">Apricot</name>
    <name type="synonym">Armeniaca vulgaris</name>
    <dbReference type="NCBI Taxonomy" id="36596"/>
    <lineage>
        <taxon>Eukaryota</taxon>
        <taxon>Viridiplantae</taxon>
        <taxon>Streptophyta</taxon>
        <taxon>Embryophyta</taxon>
        <taxon>Tracheophyta</taxon>
        <taxon>Spermatophyta</taxon>
        <taxon>Magnoliopsida</taxon>
        <taxon>eudicotyledons</taxon>
        <taxon>Gunneridae</taxon>
        <taxon>Pentapetalae</taxon>
        <taxon>rosids</taxon>
        <taxon>fabids</taxon>
        <taxon>Rosales</taxon>
        <taxon>Rosaceae</taxon>
        <taxon>Amygdaloideae</taxon>
        <taxon>Amygdaleae</taxon>
        <taxon>Prunus</taxon>
    </lineage>
</organism>
<dbReference type="AlphaFoldDB" id="A0A6J5UAS6"/>
<dbReference type="InterPro" id="IPR052929">
    <property type="entry name" value="RNase_H-like_EbsB-rel"/>
</dbReference>
<evidence type="ECO:0000313" key="2">
    <source>
        <dbReference type="Proteomes" id="UP000507222"/>
    </source>
</evidence>
<dbReference type="PANTHER" id="PTHR47074">
    <property type="entry name" value="BNAC02G40300D PROTEIN"/>
    <property type="match status" value="1"/>
</dbReference>